<evidence type="ECO:0000313" key="2">
    <source>
        <dbReference type="Proteomes" id="UP001387447"/>
    </source>
</evidence>
<accession>A0ABU9EKD5</accession>
<dbReference type="Proteomes" id="UP001387447">
    <property type="component" value="Unassembled WGS sequence"/>
</dbReference>
<dbReference type="EMBL" id="JBBWYZ010000004">
    <property type="protein sequence ID" value="MEK9511135.1"/>
    <property type="molecule type" value="Genomic_DNA"/>
</dbReference>
<organism evidence="1 2">
    <name type="scientific">Limnospira fusiformis PMC 851.14</name>
    <dbReference type="NCBI Taxonomy" id="2219512"/>
    <lineage>
        <taxon>Bacteria</taxon>
        <taxon>Bacillati</taxon>
        <taxon>Cyanobacteriota</taxon>
        <taxon>Cyanophyceae</taxon>
        <taxon>Oscillatoriophycideae</taxon>
        <taxon>Oscillatoriales</taxon>
        <taxon>Sirenicapillariaceae</taxon>
        <taxon>Limnospira</taxon>
    </lineage>
</organism>
<evidence type="ECO:0000313" key="1">
    <source>
        <dbReference type="EMBL" id="MEK9511135.1"/>
    </source>
</evidence>
<name>A0ABU9EKD5_LIMFS</name>
<sequence length="58" mass="6394">MPSEPLPIEIALTPRFKRDLGVSGRRSPQRRTVRSRLGSCVAIVVVEFTANAVDFSLP</sequence>
<proteinExistence type="predicted"/>
<dbReference type="RefSeq" id="WP_006623046.1">
    <property type="nucleotide sequence ID" value="NZ_JBBWYZ010000004.1"/>
</dbReference>
<keyword evidence="2" id="KW-1185">Reference proteome</keyword>
<gene>
    <name evidence="1" type="ORF">AAEJ74_05380</name>
</gene>
<protein>
    <submittedName>
        <fullName evidence="1">Uncharacterized protein</fullName>
    </submittedName>
</protein>
<reference evidence="1 2" key="1">
    <citation type="journal article" date="2024" name="Front. Microbiol.">
        <title>Transcriptomic insights into the dominance of two phototrophs throughout the water column of a tropical hypersaline-alkaline crater lake (Dziani Dzaha, Mayotte).</title>
        <authorList>
            <person name="Duperron S."/>
            <person name="Halary S."/>
            <person name="Bouly J.-P."/>
            <person name="Roussel T."/>
            <person name="Hugoni M."/>
            <person name="Bruto M."/>
            <person name="Oger P."/>
            <person name="Duval C."/>
            <person name="Woo A."/>
            <person name="Jezequiel D."/>
            <person name="Ader M."/>
            <person name="Leboulanger C."/>
            <person name="Agogue H."/>
            <person name="Grossi V."/>
            <person name="Trousselier M."/>
            <person name="Bernard C."/>
        </authorList>
    </citation>
    <scope>NUCLEOTIDE SEQUENCE [LARGE SCALE GENOMIC DNA]</scope>
    <source>
        <strain evidence="1 2">PMC 851.14</strain>
    </source>
</reference>
<comment type="caution">
    <text evidence="1">The sequence shown here is derived from an EMBL/GenBank/DDBJ whole genome shotgun (WGS) entry which is preliminary data.</text>
</comment>